<proteinExistence type="predicted"/>
<reference evidence="1" key="2">
    <citation type="submission" date="2020-11" db="EMBL/GenBank/DDBJ databases">
        <authorList>
            <person name="McCartney M.A."/>
            <person name="Auch B."/>
            <person name="Kono T."/>
            <person name="Mallez S."/>
            <person name="Becker A."/>
            <person name="Gohl D.M."/>
            <person name="Silverstein K.A.T."/>
            <person name="Koren S."/>
            <person name="Bechman K.B."/>
            <person name="Herman A."/>
            <person name="Abrahante J.E."/>
            <person name="Garbe J."/>
        </authorList>
    </citation>
    <scope>NUCLEOTIDE SEQUENCE</scope>
    <source>
        <strain evidence="1">Duluth1</strain>
        <tissue evidence="1">Whole animal</tissue>
    </source>
</reference>
<gene>
    <name evidence="1" type="ORF">DPMN_001011</name>
</gene>
<dbReference type="Proteomes" id="UP000828390">
    <property type="component" value="Unassembled WGS sequence"/>
</dbReference>
<accession>A0A9D4RQH2</accession>
<dbReference type="AlphaFoldDB" id="A0A9D4RQH2"/>
<evidence type="ECO:0000313" key="2">
    <source>
        <dbReference type="Proteomes" id="UP000828390"/>
    </source>
</evidence>
<comment type="caution">
    <text evidence="1">The sequence shown here is derived from an EMBL/GenBank/DDBJ whole genome shotgun (WGS) entry which is preliminary data.</text>
</comment>
<reference evidence="1" key="1">
    <citation type="journal article" date="2019" name="bioRxiv">
        <title>The Genome of the Zebra Mussel, Dreissena polymorpha: A Resource for Invasive Species Research.</title>
        <authorList>
            <person name="McCartney M.A."/>
            <person name="Auch B."/>
            <person name="Kono T."/>
            <person name="Mallez S."/>
            <person name="Zhang Y."/>
            <person name="Obille A."/>
            <person name="Becker A."/>
            <person name="Abrahante J.E."/>
            <person name="Garbe J."/>
            <person name="Badalamenti J.P."/>
            <person name="Herman A."/>
            <person name="Mangelson H."/>
            <person name="Liachko I."/>
            <person name="Sullivan S."/>
            <person name="Sone E.D."/>
            <person name="Koren S."/>
            <person name="Silverstein K.A.T."/>
            <person name="Beckman K.B."/>
            <person name="Gohl D.M."/>
        </authorList>
    </citation>
    <scope>NUCLEOTIDE SEQUENCE</scope>
    <source>
        <strain evidence="1">Duluth1</strain>
        <tissue evidence="1">Whole animal</tissue>
    </source>
</reference>
<organism evidence="1 2">
    <name type="scientific">Dreissena polymorpha</name>
    <name type="common">Zebra mussel</name>
    <name type="synonym">Mytilus polymorpha</name>
    <dbReference type="NCBI Taxonomy" id="45954"/>
    <lineage>
        <taxon>Eukaryota</taxon>
        <taxon>Metazoa</taxon>
        <taxon>Spiralia</taxon>
        <taxon>Lophotrochozoa</taxon>
        <taxon>Mollusca</taxon>
        <taxon>Bivalvia</taxon>
        <taxon>Autobranchia</taxon>
        <taxon>Heteroconchia</taxon>
        <taxon>Euheterodonta</taxon>
        <taxon>Imparidentia</taxon>
        <taxon>Neoheterodontei</taxon>
        <taxon>Myida</taxon>
        <taxon>Dreissenoidea</taxon>
        <taxon>Dreissenidae</taxon>
        <taxon>Dreissena</taxon>
    </lineage>
</organism>
<sequence length="103" mass="11476">MSKSGDHITEDILSYELSSNPPSLFQAKNILRKVDTPQIIQSMRDQAVNISSEAVINCIPESDCYVLDGCSLFHRLQWKKGDTNNAIALSYKDLRTSNSGVGW</sequence>
<evidence type="ECO:0000313" key="1">
    <source>
        <dbReference type="EMBL" id="KAH3877154.1"/>
    </source>
</evidence>
<name>A0A9D4RQH2_DREPO</name>
<dbReference type="EMBL" id="JAIWYP010000001">
    <property type="protein sequence ID" value="KAH3877154.1"/>
    <property type="molecule type" value="Genomic_DNA"/>
</dbReference>
<protein>
    <submittedName>
        <fullName evidence="1">Uncharacterized protein</fullName>
    </submittedName>
</protein>
<keyword evidence="2" id="KW-1185">Reference proteome</keyword>